<keyword evidence="3" id="KW-0472">Membrane</keyword>
<protein>
    <recommendedName>
        <fullName evidence="5">RagB/SusD domain-containing protein</fullName>
    </recommendedName>
</protein>
<dbReference type="EMBL" id="BARV01040123">
    <property type="protein sequence ID" value="GAI51024.1"/>
    <property type="molecule type" value="Genomic_DNA"/>
</dbReference>
<evidence type="ECO:0000259" key="5">
    <source>
        <dbReference type="Pfam" id="PF07980"/>
    </source>
</evidence>
<evidence type="ECO:0000313" key="6">
    <source>
        <dbReference type="EMBL" id="GAI51024.1"/>
    </source>
</evidence>
<keyword evidence="2" id="KW-0732">Signal</keyword>
<evidence type="ECO:0000256" key="3">
    <source>
        <dbReference type="ARBA" id="ARBA00023136"/>
    </source>
</evidence>
<gene>
    <name evidence="6" type="ORF">S06H3_61252</name>
</gene>
<comment type="subcellular location">
    <subcellularLocation>
        <location evidence="1">Cell outer membrane</location>
    </subcellularLocation>
</comment>
<dbReference type="InterPro" id="IPR012944">
    <property type="entry name" value="SusD_RagB_dom"/>
</dbReference>
<organism evidence="6">
    <name type="scientific">marine sediment metagenome</name>
    <dbReference type="NCBI Taxonomy" id="412755"/>
    <lineage>
        <taxon>unclassified sequences</taxon>
        <taxon>metagenomes</taxon>
        <taxon>ecological metagenomes</taxon>
    </lineage>
</organism>
<feature type="non-terminal residue" evidence="6">
    <location>
        <position position="1"/>
    </location>
</feature>
<reference evidence="6" key="1">
    <citation type="journal article" date="2014" name="Front. Microbiol.">
        <title>High frequency of phylogenetically diverse reductive dehalogenase-homologous genes in deep subseafloor sedimentary metagenomes.</title>
        <authorList>
            <person name="Kawai M."/>
            <person name="Futagami T."/>
            <person name="Toyoda A."/>
            <person name="Takaki Y."/>
            <person name="Nishi S."/>
            <person name="Hori S."/>
            <person name="Arai W."/>
            <person name="Tsubouchi T."/>
            <person name="Morono Y."/>
            <person name="Uchiyama I."/>
            <person name="Ito T."/>
            <person name="Fujiyama A."/>
            <person name="Inagaki F."/>
            <person name="Takami H."/>
        </authorList>
    </citation>
    <scope>NUCLEOTIDE SEQUENCE</scope>
    <source>
        <strain evidence="6">Expedition CK06-06</strain>
    </source>
</reference>
<dbReference type="InterPro" id="IPR011990">
    <property type="entry name" value="TPR-like_helical_dom_sf"/>
</dbReference>
<evidence type="ECO:0000256" key="2">
    <source>
        <dbReference type="ARBA" id="ARBA00022729"/>
    </source>
</evidence>
<proteinExistence type="predicted"/>
<feature type="domain" description="RagB/SusD" evidence="5">
    <location>
        <begin position="127"/>
        <end position="174"/>
    </location>
</feature>
<evidence type="ECO:0000256" key="1">
    <source>
        <dbReference type="ARBA" id="ARBA00004442"/>
    </source>
</evidence>
<feature type="non-terminal residue" evidence="6">
    <location>
        <position position="174"/>
    </location>
</feature>
<dbReference type="AlphaFoldDB" id="X1R5Z5"/>
<accession>X1R5Z5</accession>
<dbReference type="GO" id="GO:0009279">
    <property type="term" value="C:cell outer membrane"/>
    <property type="evidence" value="ECO:0007669"/>
    <property type="project" value="UniProtKB-SubCell"/>
</dbReference>
<keyword evidence="4" id="KW-0998">Cell outer membrane</keyword>
<dbReference type="SUPFAM" id="SSF48452">
    <property type="entry name" value="TPR-like"/>
    <property type="match status" value="1"/>
</dbReference>
<dbReference type="Gene3D" id="1.25.40.390">
    <property type="match status" value="1"/>
</dbReference>
<comment type="caution">
    <text evidence="6">The sequence shown here is derived from an EMBL/GenBank/DDBJ whole genome shotgun (WGS) entry which is preliminary data.</text>
</comment>
<name>X1R5Z5_9ZZZZ</name>
<evidence type="ECO:0000256" key="4">
    <source>
        <dbReference type="ARBA" id="ARBA00023237"/>
    </source>
</evidence>
<dbReference type="Pfam" id="PF07980">
    <property type="entry name" value="SusD_RagB"/>
    <property type="match status" value="1"/>
</dbReference>
<sequence>TEAQPLLNTIIASGKYTMATNYVDCFLDSYDNGPERVWEVQFTGGQLGEGNMFITGELPEGFNDPTVSPFTGYSTALNVTKNLYYSYEPGDIRFNLSILKGWVNTGVVDTVSQFIIKYHHWDTYTPKDQRDWANNLPILRYTDVLMMNAEALNELGYVANGTAFSILNSVRARA</sequence>